<protein>
    <recommendedName>
        <fullName evidence="4">ZZ-type domain-containing protein</fullName>
    </recommendedName>
</protein>
<proteinExistence type="predicted"/>
<organism evidence="2 3">
    <name type="scientific">Suillus luteus UH-Slu-Lm8-n1</name>
    <dbReference type="NCBI Taxonomy" id="930992"/>
    <lineage>
        <taxon>Eukaryota</taxon>
        <taxon>Fungi</taxon>
        <taxon>Dikarya</taxon>
        <taxon>Basidiomycota</taxon>
        <taxon>Agaricomycotina</taxon>
        <taxon>Agaricomycetes</taxon>
        <taxon>Agaricomycetidae</taxon>
        <taxon>Boletales</taxon>
        <taxon>Suillineae</taxon>
        <taxon>Suillaceae</taxon>
        <taxon>Suillus</taxon>
    </lineage>
</organism>
<reference evidence="3" key="2">
    <citation type="submission" date="2015-01" db="EMBL/GenBank/DDBJ databases">
        <title>Evolutionary Origins and Diversification of the Mycorrhizal Mutualists.</title>
        <authorList>
            <consortium name="DOE Joint Genome Institute"/>
            <consortium name="Mycorrhizal Genomics Consortium"/>
            <person name="Kohler A."/>
            <person name="Kuo A."/>
            <person name="Nagy L.G."/>
            <person name="Floudas D."/>
            <person name="Copeland A."/>
            <person name="Barry K.W."/>
            <person name="Cichocki N."/>
            <person name="Veneault-Fourrey C."/>
            <person name="LaButti K."/>
            <person name="Lindquist E.A."/>
            <person name="Lipzen A."/>
            <person name="Lundell T."/>
            <person name="Morin E."/>
            <person name="Murat C."/>
            <person name="Riley R."/>
            <person name="Ohm R."/>
            <person name="Sun H."/>
            <person name="Tunlid A."/>
            <person name="Henrissat B."/>
            <person name="Grigoriev I.V."/>
            <person name="Hibbett D.S."/>
            <person name="Martin F."/>
        </authorList>
    </citation>
    <scope>NUCLEOTIDE SEQUENCE [LARGE SCALE GENOMIC DNA]</scope>
    <source>
        <strain evidence="3">UH-Slu-Lm8-n1</strain>
    </source>
</reference>
<dbReference type="InParanoid" id="A0A0D0AWJ8"/>
<dbReference type="OrthoDB" id="2122982at2759"/>
<dbReference type="AlphaFoldDB" id="A0A0D0AWJ8"/>
<keyword evidence="3" id="KW-1185">Reference proteome</keyword>
<dbReference type="EMBL" id="KN835545">
    <property type="protein sequence ID" value="KIK36263.1"/>
    <property type="molecule type" value="Genomic_DNA"/>
</dbReference>
<dbReference type="InterPro" id="IPR018247">
    <property type="entry name" value="EF_Hand_1_Ca_BS"/>
</dbReference>
<evidence type="ECO:0008006" key="4">
    <source>
        <dbReference type="Google" id="ProtNLM"/>
    </source>
</evidence>
<evidence type="ECO:0000313" key="3">
    <source>
        <dbReference type="Proteomes" id="UP000054485"/>
    </source>
</evidence>
<feature type="region of interest" description="Disordered" evidence="1">
    <location>
        <begin position="286"/>
        <end position="306"/>
    </location>
</feature>
<evidence type="ECO:0000256" key="1">
    <source>
        <dbReference type="SAM" id="MobiDB-lite"/>
    </source>
</evidence>
<dbReference type="PROSITE" id="PS00018">
    <property type="entry name" value="EF_HAND_1"/>
    <property type="match status" value="1"/>
</dbReference>
<evidence type="ECO:0000313" key="2">
    <source>
        <dbReference type="EMBL" id="KIK36263.1"/>
    </source>
</evidence>
<reference evidence="2 3" key="1">
    <citation type="submission" date="2014-04" db="EMBL/GenBank/DDBJ databases">
        <authorList>
            <consortium name="DOE Joint Genome Institute"/>
            <person name="Kuo A."/>
            <person name="Ruytinx J."/>
            <person name="Rineau F."/>
            <person name="Colpaert J."/>
            <person name="Kohler A."/>
            <person name="Nagy L.G."/>
            <person name="Floudas D."/>
            <person name="Copeland A."/>
            <person name="Barry K.W."/>
            <person name="Cichocki N."/>
            <person name="Veneault-Fourrey C."/>
            <person name="LaButti K."/>
            <person name="Lindquist E.A."/>
            <person name="Lipzen A."/>
            <person name="Lundell T."/>
            <person name="Morin E."/>
            <person name="Murat C."/>
            <person name="Sun H."/>
            <person name="Tunlid A."/>
            <person name="Henrissat B."/>
            <person name="Grigoriev I.V."/>
            <person name="Hibbett D.S."/>
            <person name="Martin F."/>
            <person name="Nordberg H.P."/>
            <person name="Cantor M.N."/>
            <person name="Hua S.X."/>
        </authorList>
    </citation>
    <scope>NUCLEOTIDE SEQUENCE [LARGE SCALE GENOMIC DNA]</scope>
    <source>
        <strain evidence="2 3">UH-Slu-Lm8-n1</strain>
    </source>
</reference>
<name>A0A0D0AWJ8_9AGAM</name>
<dbReference type="STRING" id="930992.A0A0D0AWJ8"/>
<feature type="compositionally biased region" description="Basic and acidic residues" evidence="1">
    <location>
        <begin position="291"/>
        <end position="302"/>
    </location>
</feature>
<feature type="region of interest" description="Disordered" evidence="1">
    <location>
        <begin position="899"/>
        <end position="937"/>
    </location>
</feature>
<feature type="compositionally biased region" description="Polar residues" evidence="1">
    <location>
        <begin position="927"/>
        <end position="937"/>
    </location>
</feature>
<gene>
    <name evidence="2" type="ORF">CY34DRAFT_16505</name>
</gene>
<accession>A0A0D0AWJ8</accession>
<dbReference type="Proteomes" id="UP000054485">
    <property type="component" value="Unassembled WGS sequence"/>
</dbReference>
<sequence length="1095" mass="124384">MSHSEQATFDIGIEQTQKVLDDAISHLNSTSARKLAKWDQAEDYVAQIAQEAGSAHNLYTHNVTAFKSASDAMVVDLSKMNTGGFLGEAKKVMGALDVLQQVHPFVGVAILAFKAVVNLELTRRDNDRKVGLVLAQACDMMTMLLQLKDISDPDIVGPRGNIRGRLDRVLDGIKQDIQDCGNAIDKYYKSKFMVKLFRSSHWASEFLQVCNSFSQRTQDLQLALNIRTTLRVDIAIDRLDKLIRTQTDREARFEKEVQKRGGREKCLESEEKLAELLKIAEQWEGRPQNKAHADTSTKDVSKHTSKNASASLDASLLYELRTPLRNLLDENRALFMFKLDTQTSDIKDAIKDSETRIMWAFNSRFRRVKDPHLRYIWKEMASLQCRRDRKPHDYYVNRFSRLRHDTPPPEAASDAPSLVLRVPSPTLTVSVMSDSEGEDHELLAVDPAYHELPNVDPADKWCLKYLSVFYVPSLSEGFDGDANGLVSIREVNNFTSAMPLGWTLPKALAYWAAGWRVDSQYYHSRIEQVLNSMIYAQEDALPENRGCIAIYLNSYGIDDIKILVRSLAELGSEDSDLDLAQLTARRREAQEETLANKLNIVKYEIDSKDSIKLFVSGRIENFLLPLLYLVIRRHLQIMKLASSVILVERELESATQTIENILEGVFLRVEQLEESFRQQGNDPKVRFTWYAHGLYNFWYNPERTTDDAKYLEAHDFGLHETELEIDVTALKFGPLSLTEDQDLLERPVKLVPSNPSQHFENPKDEYIYLWCMNKLHNEGSFYPFEMPTYLSPEQHQRFKSLSEDLPESDVQRCNSLAELQIRKRFFECYCDACHSLITDVEHHCIDCQSDCESQPVSDHKYLSDHKATHNMLVFRMVLPFGRRTRVRLHARNSFQTIMPAAVSPDSSTGREDESQTQSDPPELLHPTETTQTDDSSASVEKLNENPGAAFGEIAGTSVENGDTYACAECSIKMKGIFYVCITCAESHSPIALCGDCAFHDVFNVVTEHHPDKHWLIKIKYQVQDVSIETPDKLLENVDETTSLSFRVDKLAALVESRFVEQDLRLSALVTQIDKLVHSLGALTGKAELPSESVTV</sequence>
<dbReference type="HOGENOM" id="CLU_282026_0_0_1"/>